<gene>
    <name evidence="6" type="primary">cofC</name>
    <name evidence="6" type="ORF">KLO01_01780</name>
</gene>
<comment type="caution">
    <text evidence="6">The sequence shown here is derived from an EMBL/GenBank/DDBJ whole genome shotgun (WGS) entry which is preliminary data.</text>
</comment>
<dbReference type="OrthoDB" id="9151145at2"/>
<dbReference type="Pfam" id="PF12804">
    <property type="entry name" value="NTP_transf_3"/>
    <property type="match status" value="1"/>
</dbReference>
<protein>
    <submittedName>
        <fullName evidence="6">2-phospho-L-lactate guanylyltransferase</fullName>
    </submittedName>
</protein>
<dbReference type="GO" id="GO:0043814">
    <property type="term" value="F:phospholactate guanylyltransferase activity"/>
    <property type="evidence" value="ECO:0007669"/>
    <property type="project" value="InterPro"/>
</dbReference>
<feature type="domain" description="MobA-like NTP transferase" evidence="5">
    <location>
        <begin position="45"/>
        <end position="140"/>
    </location>
</feature>
<dbReference type="Gene3D" id="3.90.550.10">
    <property type="entry name" value="Spore Coat Polysaccharide Biosynthesis Protein SpsA, Chain A"/>
    <property type="match status" value="1"/>
</dbReference>
<proteinExistence type="predicted"/>
<dbReference type="InterPro" id="IPR025877">
    <property type="entry name" value="MobA-like_NTP_Trfase"/>
</dbReference>
<sequence length="207" mass="21030">MEPAPDPGWHVVIPVKGGPTAKSRLRHSLDDGAVVAAVAHDTLDVAGQVVGPARVVVVTSEPSETAYARSSGHLVVADPGTGLDDACAAGVAAAHAAGAVRVAVLLGDHPALRPAELESTLRAGELHPTFFVADADGTGTALVGATGGHSPTLAFGPGSAARHRDLGHAPLEVDAPGLRHDVDDEESLRWALAHLTLGPRTRAALER</sequence>
<dbReference type="SUPFAM" id="SSF53448">
    <property type="entry name" value="Nucleotide-diphospho-sugar transferases"/>
    <property type="match status" value="1"/>
</dbReference>
<dbReference type="RefSeq" id="WP_147061668.1">
    <property type="nucleotide sequence ID" value="NZ_BAABDN010000001.1"/>
</dbReference>
<evidence type="ECO:0000256" key="2">
    <source>
        <dbReference type="ARBA" id="ARBA00022695"/>
    </source>
</evidence>
<keyword evidence="3" id="KW-0547">Nucleotide-binding</keyword>
<keyword evidence="2 6" id="KW-0548">Nucleotidyltransferase</keyword>
<evidence type="ECO:0000256" key="3">
    <source>
        <dbReference type="ARBA" id="ARBA00022741"/>
    </source>
</evidence>
<keyword evidence="7" id="KW-1185">Reference proteome</keyword>
<dbReference type="Proteomes" id="UP000321793">
    <property type="component" value="Unassembled WGS sequence"/>
</dbReference>
<dbReference type="NCBIfam" id="TIGR03552">
    <property type="entry name" value="F420_cofC"/>
    <property type="match status" value="1"/>
</dbReference>
<evidence type="ECO:0000256" key="1">
    <source>
        <dbReference type="ARBA" id="ARBA00022679"/>
    </source>
</evidence>
<name>A0A512SVZ5_9MICO</name>
<dbReference type="InterPro" id="IPR002835">
    <property type="entry name" value="CofC"/>
</dbReference>
<dbReference type="EMBL" id="BKBA01000002">
    <property type="protein sequence ID" value="GEQ12131.1"/>
    <property type="molecule type" value="Genomic_DNA"/>
</dbReference>
<dbReference type="PANTHER" id="PTHR40392">
    <property type="entry name" value="2-PHOSPHO-L-LACTATE GUANYLYLTRANSFERASE"/>
    <property type="match status" value="1"/>
</dbReference>
<accession>A0A512SVZ5</accession>
<evidence type="ECO:0000313" key="6">
    <source>
        <dbReference type="EMBL" id="GEQ12131.1"/>
    </source>
</evidence>
<keyword evidence="1 6" id="KW-0808">Transferase</keyword>
<dbReference type="AlphaFoldDB" id="A0A512SVZ5"/>
<evidence type="ECO:0000256" key="4">
    <source>
        <dbReference type="ARBA" id="ARBA00023134"/>
    </source>
</evidence>
<evidence type="ECO:0000259" key="5">
    <source>
        <dbReference type="Pfam" id="PF12804"/>
    </source>
</evidence>
<organism evidence="6 7">
    <name type="scientific">Knoellia locipacati</name>
    <dbReference type="NCBI Taxonomy" id="882824"/>
    <lineage>
        <taxon>Bacteria</taxon>
        <taxon>Bacillati</taxon>
        <taxon>Actinomycetota</taxon>
        <taxon>Actinomycetes</taxon>
        <taxon>Micrococcales</taxon>
        <taxon>Intrasporangiaceae</taxon>
        <taxon>Knoellia</taxon>
    </lineage>
</organism>
<dbReference type="GO" id="GO:0005525">
    <property type="term" value="F:GTP binding"/>
    <property type="evidence" value="ECO:0007669"/>
    <property type="project" value="UniProtKB-KW"/>
</dbReference>
<dbReference type="PANTHER" id="PTHR40392:SF1">
    <property type="entry name" value="2-PHOSPHO-L-LACTATE GUANYLYLTRANSFERASE"/>
    <property type="match status" value="1"/>
</dbReference>
<reference evidence="6 7" key="1">
    <citation type="submission" date="2019-07" db="EMBL/GenBank/DDBJ databases">
        <title>Whole genome shotgun sequence of Knoellia locipacati NBRC 109775.</title>
        <authorList>
            <person name="Hosoyama A."/>
            <person name="Uohara A."/>
            <person name="Ohji S."/>
            <person name="Ichikawa N."/>
        </authorList>
    </citation>
    <scope>NUCLEOTIDE SEQUENCE [LARGE SCALE GENOMIC DNA]</scope>
    <source>
        <strain evidence="6 7">NBRC 109775</strain>
    </source>
</reference>
<evidence type="ECO:0000313" key="7">
    <source>
        <dbReference type="Proteomes" id="UP000321793"/>
    </source>
</evidence>
<dbReference type="InterPro" id="IPR029044">
    <property type="entry name" value="Nucleotide-diphossugar_trans"/>
</dbReference>
<keyword evidence="4" id="KW-0342">GTP-binding</keyword>